<dbReference type="PANTHER" id="PTHR34581">
    <property type="entry name" value="PTS SYSTEM N,N'-DIACETYLCHITOBIOSE-SPECIFIC EIIB COMPONENT"/>
    <property type="match status" value="1"/>
</dbReference>
<dbReference type="PANTHER" id="PTHR34581:SF2">
    <property type="entry name" value="PTS SYSTEM N,N'-DIACETYLCHITOBIOSE-SPECIFIC EIIB COMPONENT"/>
    <property type="match status" value="1"/>
</dbReference>
<name>B9CKY9_LANR4</name>
<feature type="modified residue" description="Phosphocysteine; by EIIA" evidence="7">
    <location>
        <position position="14"/>
    </location>
</feature>
<dbReference type="PROSITE" id="PS51100">
    <property type="entry name" value="PTS_EIIB_TYPE_3"/>
    <property type="match status" value="1"/>
</dbReference>
<keyword evidence="6" id="KW-0418">Kinase</keyword>
<dbReference type="InterPro" id="IPR051819">
    <property type="entry name" value="PTS_sugar-specific_EIIB"/>
</dbReference>
<comment type="caution">
    <text evidence="10">The sequence shown here is derived from an EMBL/GenBank/DDBJ whole genome shotgun (WGS) entry which is preliminary data.</text>
</comment>
<evidence type="ECO:0000256" key="8">
    <source>
        <dbReference type="SAM" id="SignalP"/>
    </source>
</evidence>
<feature type="chain" id="PRO_5002882298" evidence="8">
    <location>
        <begin position="27"/>
        <end position="115"/>
    </location>
</feature>
<proteinExistence type="predicted"/>
<accession>B9CKY9</accession>
<dbReference type="Gene3D" id="3.40.50.2300">
    <property type="match status" value="1"/>
</dbReference>
<dbReference type="Pfam" id="PF02302">
    <property type="entry name" value="PTS_IIB"/>
    <property type="match status" value="1"/>
</dbReference>
<gene>
    <name evidence="10" type="ORF">ATORI0001_0702</name>
</gene>
<evidence type="ECO:0000313" key="11">
    <source>
        <dbReference type="Proteomes" id="UP000004070"/>
    </source>
</evidence>
<dbReference type="AlphaFoldDB" id="B9CKY9"/>
<keyword evidence="8" id="KW-0732">Signal</keyword>
<keyword evidence="3" id="KW-0762">Sugar transport</keyword>
<dbReference type="GO" id="GO:0016301">
    <property type="term" value="F:kinase activity"/>
    <property type="evidence" value="ECO:0007669"/>
    <property type="project" value="UniProtKB-KW"/>
</dbReference>
<protein>
    <submittedName>
        <fullName evidence="10">PTS system, Lactose/Cellobiose specific IIB subunit</fullName>
        <ecNumber evidence="10">2.7.1.69</ecNumber>
    </submittedName>
</protein>
<evidence type="ECO:0000256" key="5">
    <source>
        <dbReference type="ARBA" id="ARBA00022683"/>
    </source>
</evidence>
<dbReference type="GO" id="GO:0008982">
    <property type="term" value="F:protein-N(PI)-phosphohistidine-sugar phosphotransferase activity"/>
    <property type="evidence" value="ECO:0007669"/>
    <property type="project" value="InterPro"/>
</dbReference>
<evidence type="ECO:0000256" key="7">
    <source>
        <dbReference type="PROSITE-ProRule" id="PRU00423"/>
    </source>
</evidence>
<evidence type="ECO:0000256" key="3">
    <source>
        <dbReference type="ARBA" id="ARBA00022597"/>
    </source>
</evidence>
<evidence type="ECO:0000256" key="6">
    <source>
        <dbReference type="ARBA" id="ARBA00022777"/>
    </source>
</evidence>
<evidence type="ECO:0000256" key="1">
    <source>
        <dbReference type="ARBA" id="ARBA00022448"/>
    </source>
</evidence>
<dbReference type="EMBL" id="ACFE01000001">
    <property type="protein sequence ID" value="EEE17884.1"/>
    <property type="molecule type" value="Genomic_DNA"/>
</dbReference>
<feature type="domain" description="PTS EIIB type-3" evidence="9">
    <location>
        <begin position="7"/>
        <end position="114"/>
    </location>
</feature>
<evidence type="ECO:0000256" key="2">
    <source>
        <dbReference type="ARBA" id="ARBA00022553"/>
    </source>
</evidence>
<evidence type="ECO:0000256" key="4">
    <source>
        <dbReference type="ARBA" id="ARBA00022679"/>
    </source>
</evidence>
<dbReference type="InterPro" id="IPR013012">
    <property type="entry name" value="PTS_EIIB_3"/>
</dbReference>
<evidence type="ECO:0000259" key="9">
    <source>
        <dbReference type="PROSITE" id="PS51100"/>
    </source>
</evidence>
<reference evidence="10 11" key="1">
    <citation type="submission" date="2009-01" db="EMBL/GenBank/DDBJ databases">
        <authorList>
            <person name="Madupu R."/>
            <person name="Sebastian Y."/>
            <person name="Durkin A.S."/>
            <person name="Torralba M."/>
            <person name="Methe B."/>
            <person name="Sutton G.G."/>
            <person name="Strausberg R.L."/>
            <person name="Nelson K.E."/>
        </authorList>
    </citation>
    <scope>NUCLEOTIDE SEQUENCE [LARGE SCALE GENOMIC DNA]</scope>
    <source>
        <strain evidence="10 11">ATCC 49626</strain>
    </source>
</reference>
<keyword evidence="2" id="KW-0597">Phosphoprotein</keyword>
<feature type="signal peptide" evidence="8">
    <location>
        <begin position="1"/>
        <end position="26"/>
    </location>
</feature>
<dbReference type="STRING" id="1383.IV60_GL000146"/>
<dbReference type="InterPro" id="IPR003501">
    <property type="entry name" value="PTS_EIIB_2/3"/>
</dbReference>
<keyword evidence="4 10" id="KW-0808">Transferase</keyword>
<sequence length="115" mass="12494">MGNMGNTKKVFLFCSAGMSTSMLAYAMQQVADNHKLPITVEAKPVDSIGQIIEAEHPDCILLGPQVSHMYNETVKRYGPTGIPISLIDKESYGLMDGEKVLKKAVLLIKQAKAGK</sequence>
<keyword evidence="5" id="KW-0598">Phosphotransferase system</keyword>
<keyword evidence="1" id="KW-0813">Transport</keyword>
<dbReference type="CDD" id="cd05564">
    <property type="entry name" value="PTS_IIB_chitobiose_lichenan"/>
    <property type="match status" value="1"/>
</dbReference>
<dbReference type="GO" id="GO:0009401">
    <property type="term" value="P:phosphoenolpyruvate-dependent sugar phosphotransferase system"/>
    <property type="evidence" value="ECO:0007669"/>
    <property type="project" value="UniProtKB-KW"/>
</dbReference>
<dbReference type="SUPFAM" id="SSF52794">
    <property type="entry name" value="PTS system IIB component-like"/>
    <property type="match status" value="1"/>
</dbReference>
<dbReference type="EC" id="2.7.1.69" evidence="10"/>
<evidence type="ECO:0000313" key="10">
    <source>
        <dbReference type="EMBL" id="EEE17884.1"/>
    </source>
</evidence>
<dbReference type="InterPro" id="IPR036095">
    <property type="entry name" value="PTS_EIIB-like_sf"/>
</dbReference>
<organism evidence="10 11">
    <name type="scientific">Lancefieldella rimae (strain ATCC 49626 / DSM 7090 / CCUG 31168 / NBRC 15546 / VPI D140H-11A)</name>
    <name type="common">Atopobium rimae</name>
    <dbReference type="NCBI Taxonomy" id="553184"/>
    <lineage>
        <taxon>Bacteria</taxon>
        <taxon>Bacillati</taxon>
        <taxon>Actinomycetota</taxon>
        <taxon>Coriobacteriia</taxon>
        <taxon>Coriobacteriales</taxon>
        <taxon>Atopobiaceae</taxon>
        <taxon>Lancefieldella</taxon>
    </lineage>
</organism>
<dbReference type="eggNOG" id="COG1440">
    <property type="taxonomic scope" value="Bacteria"/>
</dbReference>
<dbReference type="Proteomes" id="UP000004070">
    <property type="component" value="Unassembled WGS sequence"/>
</dbReference>